<dbReference type="AlphaFoldDB" id="A0AAN7V8B2"/>
<dbReference type="PANTHER" id="PTHR21261">
    <property type="entry name" value="BEAT PROTEIN"/>
    <property type="match status" value="1"/>
</dbReference>
<feature type="domain" description="Ig-like" evidence="2">
    <location>
        <begin position="51"/>
        <end position="145"/>
    </location>
</feature>
<evidence type="ECO:0000313" key="3">
    <source>
        <dbReference type="EMBL" id="KAK5641409.1"/>
    </source>
</evidence>
<feature type="chain" id="PRO_5042981355" description="Ig-like domain-containing protein" evidence="1">
    <location>
        <begin position="20"/>
        <end position="289"/>
    </location>
</feature>
<evidence type="ECO:0000259" key="2">
    <source>
        <dbReference type="PROSITE" id="PS50835"/>
    </source>
</evidence>
<dbReference type="InterPro" id="IPR007110">
    <property type="entry name" value="Ig-like_dom"/>
</dbReference>
<reference evidence="3 4" key="1">
    <citation type="journal article" date="2024" name="Insects">
        <title>An Improved Chromosome-Level Genome Assembly of the Firefly Pyrocoelia pectoralis.</title>
        <authorList>
            <person name="Fu X."/>
            <person name="Meyer-Rochow V.B."/>
            <person name="Ballantyne L."/>
            <person name="Zhu X."/>
        </authorList>
    </citation>
    <scope>NUCLEOTIDE SEQUENCE [LARGE SCALE GENOMIC DNA]</scope>
    <source>
        <strain evidence="3">XCY_ONT2</strain>
    </source>
</reference>
<dbReference type="EMBL" id="JAVRBK010000007">
    <property type="protein sequence ID" value="KAK5641409.1"/>
    <property type="molecule type" value="Genomic_DNA"/>
</dbReference>
<dbReference type="Gene3D" id="2.60.40.10">
    <property type="entry name" value="Immunoglobulins"/>
    <property type="match status" value="2"/>
</dbReference>
<dbReference type="Proteomes" id="UP001329430">
    <property type="component" value="Chromosome 7"/>
</dbReference>
<keyword evidence="4" id="KW-1185">Reference proteome</keyword>
<accession>A0AAN7V8B2</accession>
<dbReference type="InterPro" id="IPR013783">
    <property type="entry name" value="Ig-like_fold"/>
</dbReference>
<dbReference type="PANTHER" id="PTHR21261:SF3">
    <property type="entry name" value="BEATEN PATH VII"/>
    <property type="match status" value="1"/>
</dbReference>
<sequence length="289" mass="32698">MHTILMFLVLFFHFHIFKAHPNCFCVHAITHVCSLATIDRLELVMPKYAIKGGDATLKCDHSVPLEQLHKVEWKKAGVKIFQYVKGRTPPFRYFPTAGAELNKEHSSEKQIQLSKLDFPASGSYSCIVSMETPIFSKETESHELTVIEPQDSDPIITFNKDTYEIGEILEANCTTSPARPPPHVTWLINNERVDDSLTKPFSNGRLHGHGYFERKSSSTTQLSVEVSELHGGEDGVLRLTCMSTIPGYVSHNDKYADIRQHSVITISQKNLNNIFPLKLHQHSPDKVCR</sequence>
<organism evidence="3 4">
    <name type="scientific">Pyrocoelia pectoralis</name>
    <dbReference type="NCBI Taxonomy" id="417401"/>
    <lineage>
        <taxon>Eukaryota</taxon>
        <taxon>Metazoa</taxon>
        <taxon>Ecdysozoa</taxon>
        <taxon>Arthropoda</taxon>
        <taxon>Hexapoda</taxon>
        <taxon>Insecta</taxon>
        <taxon>Pterygota</taxon>
        <taxon>Neoptera</taxon>
        <taxon>Endopterygota</taxon>
        <taxon>Coleoptera</taxon>
        <taxon>Polyphaga</taxon>
        <taxon>Elateriformia</taxon>
        <taxon>Elateroidea</taxon>
        <taxon>Lampyridae</taxon>
        <taxon>Lampyrinae</taxon>
        <taxon>Pyrocoelia</taxon>
    </lineage>
</organism>
<evidence type="ECO:0000313" key="4">
    <source>
        <dbReference type="Proteomes" id="UP001329430"/>
    </source>
</evidence>
<feature type="signal peptide" evidence="1">
    <location>
        <begin position="1"/>
        <end position="19"/>
    </location>
</feature>
<evidence type="ECO:0000256" key="1">
    <source>
        <dbReference type="SAM" id="SignalP"/>
    </source>
</evidence>
<proteinExistence type="predicted"/>
<gene>
    <name evidence="3" type="ORF">RI129_009956</name>
</gene>
<protein>
    <recommendedName>
        <fullName evidence="2">Ig-like domain-containing protein</fullName>
    </recommendedName>
</protein>
<keyword evidence="1" id="KW-0732">Signal</keyword>
<name>A0AAN7V8B2_9COLE</name>
<dbReference type="SUPFAM" id="SSF48726">
    <property type="entry name" value="Immunoglobulin"/>
    <property type="match status" value="1"/>
</dbReference>
<comment type="caution">
    <text evidence="3">The sequence shown here is derived from an EMBL/GenBank/DDBJ whole genome shotgun (WGS) entry which is preliminary data.</text>
</comment>
<dbReference type="PROSITE" id="PS50835">
    <property type="entry name" value="IG_LIKE"/>
    <property type="match status" value="1"/>
</dbReference>
<dbReference type="InterPro" id="IPR036179">
    <property type="entry name" value="Ig-like_dom_sf"/>
</dbReference>